<dbReference type="STRING" id="1197717.BED41_04960"/>
<dbReference type="AlphaFoldDB" id="A0A1B2I3C8"/>
<protein>
    <submittedName>
        <fullName evidence="1">Uncharacterized protein</fullName>
    </submittedName>
</protein>
<organism evidence="1 2">
    <name type="scientific">Cloacibacillus porcorum</name>
    <dbReference type="NCBI Taxonomy" id="1197717"/>
    <lineage>
        <taxon>Bacteria</taxon>
        <taxon>Thermotogati</taxon>
        <taxon>Synergistota</taxon>
        <taxon>Synergistia</taxon>
        <taxon>Synergistales</taxon>
        <taxon>Synergistaceae</taxon>
        <taxon>Cloacibacillus</taxon>
    </lineage>
</organism>
<evidence type="ECO:0000313" key="2">
    <source>
        <dbReference type="Proteomes" id="UP000093044"/>
    </source>
</evidence>
<reference evidence="1" key="1">
    <citation type="submission" date="2016-08" db="EMBL/GenBank/DDBJ databases">
        <title>Complete genome of Cloacibacillus porcorum.</title>
        <authorList>
            <person name="Looft T."/>
            <person name="Bayles D.O."/>
            <person name="Alt D.P."/>
        </authorList>
    </citation>
    <scope>NUCLEOTIDE SEQUENCE [LARGE SCALE GENOMIC DNA]</scope>
    <source>
        <strain evidence="1">CL-84</strain>
    </source>
</reference>
<keyword evidence="2" id="KW-1185">Reference proteome</keyword>
<dbReference type="KEGG" id="cpor:BED41_04960"/>
<dbReference type="InterPro" id="IPR012337">
    <property type="entry name" value="RNaseH-like_sf"/>
</dbReference>
<proteinExistence type="predicted"/>
<dbReference type="RefSeq" id="WP_066743683.1">
    <property type="nucleotide sequence ID" value="NZ_CALCLR010000123.1"/>
</dbReference>
<dbReference type="SUPFAM" id="SSF53098">
    <property type="entry name" value="Ribonuclease H-like"/>
    <property type="match status" value="1"/>
</dbReference>
<gene>
    <name evidence="1" type="ORF">BED41_04960</name>
</gene>
<dbReference type="OrthoDB" id="5161at2"/>
<dbReference type="Proteomes" id="UP000093044">
    <property type="component" value="Chromosome"/>
</dbReference>
<accession>A0A1B2I3C8</accession>
<sequence>MIAGIDPGRWKIGVAFADGDALLFSAIIPAEKRTVLIKSFERGDWSLLEEWRQEGSIKNIEGRRAEKIYIGNGTSSREFAREFPFEYSKTDEYGTTLEARKIFWRLHPPGGIMKLVPLSLRTPPRNIDDLAAYAIILRAEGFSA</sequence>
<evidence type="ECO:0000313" key="1">
    <source>
        <dbReference type="EMBL" id="ANZ44491.1"/>
    </source>
</evidence>
<dbReference type="EMBL" id="CP016757">
    <property type="protein sequence ID" value="ANZ44491.1"/>
    <property type="molecule type" value="Genomic_DNA"/>
</dbReference>
<dbReference type="GeneID" id="83057205"/>
<name>A0A1B2I3C8_9BACT</name>